<dbReference type="Proteomes" id="UP001157961">
    <property type="component" value="Unassembled WGS sequence"/>
</dbReference>
<protein>
    <submittedName>
        <fullName evidence="1">Uncharacterized protein</fullName>
    </submittedName>
</protein>
<keyword evidence="2" id="KW-1185">Reference proteome</keyword>
<sequence length="383" mass="41878">MWTYPWDIADIGQKAVSSELRELGFDMISLATVYHAGRFLQVRSPKRRAYFPEDGTLYFRPDASIWQGQAVQPLVSSLAQEQDVLRGMIEARDAGGLDVSCWTVCLHNSALGFAKPDLVTRNAFGDANSYNLCPANPEAQAYVGNLVQDISRNYQPNRIELESPNFLGFAHEYHHEKDMVGLPPEGDFLMALCFCEHCQEAGQAAGLDMPALQARVRGLIDQMCTGGTPQRVCPDFPERGLDAFEFDAELRAYLDLRFDHVKAVLAQAKEACAPSSELMLIDGQAGWLGGCDHKAAAELGLKVMLCAYDMGDEAALGLASYASALPQNAGGQVGLRLGYPEFDGAAAFAERIKLLRDNGATGVNLYNYGLVPKARLDWVRGCL</sequence>
<dbReference type="Gene3D" id="3.20.20.80">
    <property type="entry name" value="Glycosidases"/>
    <property type="match status" value="1"/>
</dbReference>
<evidence type="ECO:0000313" key="2">
    <source>
        <dbReference type="Proteomes" id="UP001157961"/>
    </source>
</evidence>
<reference evidence="1 2" key="1">
    <citation type="submission" date="2017-05" db="EMBL/GenBank/DDBJ databases">
        <authorList>
            <person name="Varghese N."/>
            <person name="Submissions S."/>
        </authorList>
    </citation>
    <scope>NUCLEOTIDE SEQUENCE [LARGE SCALE GENOMIC DNA]</scope>
    <source>
        <strain evidence="1 2">DSM 29734</strain>
    </source>
</reference>
<comment type="caution">
    <text evidence="1">The sequence shown here is derived from an EMBL/GenBank/DDBJ whole genome shotgun (WGS) entry which is preliminary data.</text>
</comment>
<name>A0ABY1P3G7_9RHOB</name>
<proteinExistence type="predicted"/>
<organism evidence="1 2">
    <name type="scientific">Shimia sagamensis</name>
    <dbReference type="NCBI Taxonomy" id="1566352"/>
    <lineage>
        <taxon>Bacteria</taxon>
        <taxon>Pseudomonadati</taxon>
        <taxon>Pseudomonadota</taxon>
        <taxon>Alphaproteobacteria</taxon>
        <taxon>Rhodobacterales</taxon>
        <taxon>Roseobacteraceae</taxon>
    </lineage>
</organism>
<dbReference type="EMBL" id="FXTY01000004">
    <property type="protein sequence ID" value="SMP23859.1"/>
    <property type="molecule type" value="Genomic_DNA"/>
</dbReference>
<accession>A0ABY1P3G7</accession>
<gene>
    <name evidence="1" type="ORF">SAMN06265373_104448</name>
</gene>
<evidence type="ECO:0000313" key="1">
    <source>
        <dbReference type="EMBL" id="SMP23859.1"/>
    </source>
</evidence>